<evidence type="ECO:0000256" key="7">
    <source>
        <dbReference type="SAM" id="Coils"/>
    </source>
</evidence>
<dbReference type="GO" id="GO:0009318">
    <property type="term" value="C:exodeoxyribonuclease VII complex"/>
    <property type="evidence" value="ECO:0007669"/>
    <property type="project" value="UniProtKB-UniRule"/>
</dbReference>
<dbReference type="PANTHER" id="PTHR34137">
    <property type="entry name" value="EXODEOXYRIBONUCLEASE 7 SMALL SUBUNIT"/>
    <property type="match status" value="1"/>
</dbReference>
<protein>
    <recommendedName>
        <fullName evidence="6">Exodeoxyribonuclease 7 small subunit</fullName>
        <ecNumber evidence="6">3.1.11.6</ecNumber>
    </recommendedName>
    <alternativeName>
        <fullName evidence="6">Exodeoxyribonuclease VII small subunit</fullName>
        <shortName evidence="6">Exonuclease VII small subunit</shortName>
    </alternativeName>
</protein>
<evidence type="ECO:0000256" key="3">
    <source>
        <dbReference type="ARBA" id="ARBA00022722"/>
    </source>
</evidence>
<reference evidence="9 10" key="1">
    <citation type="submission" date="2021-03" db="EMBL/GenBank/DDBJ databases">
        <title>Lysobacter sp. nov. isolated from soil of gangwondo yeongwol, south Korea.</title>
        <authorList>
            <person name="Kim K.R."/>
            <person name="Kim K.H."/>
            <person name="Jeon C.O."/>
        </authorList>
    </citation>
    <scope>NUCLEOTIDE SEQUENCE [LARGE SCALE GENOMIC DNA]</scope>
    <source>
        <strain evidence="9 10">R19</strain>
    </source>
</reference>
<dbReference type="NCBIfam" id="TIGR01280">
    <property type="entry name" value="xseB"/>
    <property type="match status" value="1"/>
</dbReference>
<dbReference type="Proteomes" id="UP000639274">
    <property type="component" value="Chromosome"/>
</dbReference>
<accession>A0A974Y3L8</accession>
<evidence type="ECO:0000256" key="5">
    <source>
        <dbReference type="ARBA" id="ARBA00022839"/>
    </source>
</evidence>
<dbReference type="GO" id="GO:0006308">
    <property type="term" value="P:DNA catabolic process"/>
    <property type="evidence" value="ECO:0007669"/>
    <property type="project" value="UniProtKB-UniRule"/>
</dbReference>
<dbReference type="EC" id="3.1.11.6" evidence="6"/>
<comment type="similarity">
    <text evidence="1 6">Belongs to the XseB family.</text>
</comment>
<evidence type="ECO:0000256" key="4">
    <source>
        <dbReference type="ARBA" id="ARBA00022801"/>
    </source>
</evidence>
<keyword evidence="7" id="KW-0175">Coiled coil</keyword>
<dbReference type="EMBL" id="CP071518">
    <property type="protein sequence ID" value="QSX80030.1"/>
    <property type="molecule type" value="Genomic_DNA"/>
</dbReference>
<keyword evidence="2 6" id="KW-0963">Cytoplasm</keyword>
<dbReference type="InterPro" id="IPR037004">
    <property type="entry name" value="Exonuc_VII_ssu_sf"/>
</dbReference>
<dbReference type="PANTHER" id="PTHR34137:SF1">
    <property type="entry name" value="EXODEOXYRIBONUCLEASE 7 SMALL SUBUNIT"/>
    <property type="match status" value="1"/>
</dbReference>
<evidence type="ECO:0000313" key="9">
    <source>
        <dbReference type="EMBL" id="QSX80030.1"/>
    </source>
</evidence>
<evidence type="ECO:0000256" key="8">
    <source>
        <dbReference type="SAM" id="MobiDB-lite"/>
    </source>
</evidence>
<sequence>MLSTAQAGAGSSEAAATGASPVADFERSLDALELLVEQMERGEMSLEESLAAYERGVGLYRRCQTALEQAELRVRLLSDPQDPASAEPFASPDA</sequence>
<comment type="function">
    <text evidence="6">Bidirectionally degrades single-stranded DNA into large acid-insoluble oligonucleotides, which are then degraded further into small acid-soluble oligonucleotides.</text>
</comment>
<keyword evidence="10" id="KW-1185">Reference proteome</keyword>
<keyword evidence="3 6" id="KW-0540">Nuclease</keyword>
<name>A0A974Y3L8_9GAMM</name>
<evidence type="ECO:0000256" key="1">
    <source>
        <dbReference type="ARBA" id="ARBA00009998"/>
    </source>
</evidence>
<evidence type="ECO:0000313" key="10">
    <source>
        <dbReference type="Proteomes" id="UP000639274"/>
    </source>
</evidence>
<comment type="catalytic activity">
    <reaction evidence="6">
        <text>Exonucleolytic cleavage in either 5'- to 3'- or 3'- to 5'-direction to yield nucleoside 5'-phosphates.</text>
        <dbReference type="EC" id="3.1.11.6"/>
    </reaction>
</comment>
<dbReference type="HAMAP" id="MF_00337">
    <property type="entry name" value="Exonuc_7_S"/>
    <property type="match status" value="1"/>
</dbReference>
<dbReference type="RefSeq" id="WP_200613082.1">
    <property type="nucleotide sequence ID" value="NZ_CP071518.1"/>
</dbReference>
<dbReference type="GO" id="GO:0008855">
    <property type="term" value="F:exodeoxyribonuclease VII activity"/>
    <property type="evidence" value="ECO:0007669"/>
    <property type="project" value="UniProtKB-UniRule"/>
</dbReference>
<feature type="coiled-coil region" evidence="7">
    <location>
        <begin position="22"/>
        <end position="49"/>
    </location>
</feature>
<gene>
    <name evidence="6" type="primary">xseB</name>
    <name evidence="9" type="ORF">I8J32_010540</name>
</gene>
<dbReference type="AlphaFoldDB" id="A0A974Y3L8"/>
<feature type="region of interest" description="Disordered" evidence="8">
    <location>
        <begin position="1"/>
        <end position="22"/>
    </location>
</feature>
<organism evidence="9 10">
    <name type="scientific">Agrilutibacter solisilvae</name>
    <dbReference type="NCBI Taxonomy" id="2763317"/>
    <lineage>
        <taxon>Bacteria</taxon>
        <taxon>Pseudomonadati</taxon>
        <taxon>Pseudomonadota</taxon>
        <taxon>Gammaproteobacteria</taxon>
        <taxon>Lysobacterales</taxon>
        <taxon>Lysobacteraceae</taxon>
        <taxon>Agrilutibacter</taxon>
    </lineage>
</organism>
<dbReference type="Pfam" id="PF02609">
    <property type="entry name" value="Exonuc_VII_S"/>
    <property type="match status" value="1"/>
</dbReference>
<keyword evidence="5 6" id="KW-0269">Exonuclease</keyword>
<dbReference type="Gene3D" id="1.10.287.1040">
    <property type="entry name" value="Exonuclease VII, small subunit"/>
    <property type="match status" value="1"/>
</dbReference>
<dbReference type="GO" id="GO:0005829">
    <property type="term" value="C:cytosol"/>
    <property type="evidence" value="ECO:0007669"/>
    <property type="project" value="TreeGrafter"/>
</dbReference>
<comment type="subcellular location">
    <subcellularLocation>
        <location evidence="6">Cytoplasm</location>
    </subcellularLocation>
</comment>
<keyword evidence="4 6" id="KW-0378">Hydrolase</keyword>
<proteinExistence type="inferred from homology"/>
<comment type="subunit">
    <text evidence="6">Heterooligomer composed of large and small subunits.</text>
</comment>
<feature type="compositionally biased region" description="Low complexity" evidence="8">
    <location>
        <begin position="1"/>
        <end position="20"/>
    </location>
</feature>
<dbReference type="KEGG" id="lsf:I8J32_010540"/>
<dbReference type="InterPro" id="IPR003761">
    <property type="entry name" value="Exonuc_VII_S"/>
</dbReference>
<dbReference type="NCBIfam" id="NF002140">
    <property type="entry name" value="PRK00977.1-4"/>
    <property type="match status" value="1"/>
</dbReference>
<dbReference type="SUPFAM" id="SSF116842">
    <property type="entry name" value="XseB-like"/>
    <property type="match status" value="1"/>
</dbReference>
<evidence type="ECO:0000256" key="6">
    <source>
        <dbReference type="HAMAP-Rule" id="MF_00337"/>
    </source>
</evidence>
<evidence type="ECO:0000256" key="2">
    <source>
        <dbReference type="ARBA" id="ARBA00022490"/>
    </source>
</evidence>